<organism evidence="1 2">
    <name type="scientific">Brevibacillus formosus</name>
    <dbReference type="NCBI Taxonomy" id="54913"/>
    <lineage>
        <taxon>Bacteria</taxon>
        <taxon>Bacillati</taxon>
        <taxon>Bacillota</taxon>
        <taxon>Bacilli</taxon>
        <taxon>Bacillales</taxon>
        <taxon>Paenibacillaceae</taxon>
        <taxon>Brevibacillus</taxon>
    </lineage>
</organism>
<protein>
    <submittedName>
        <fullName evidence="1">Uncharacterized protein</fullName>
    </submittedName>
</protein>
<evidence type="ECO:0000313" key="1">
    <source>
        <dbReference type="EMBL" id="ASJ55035.1"/>
    </source>
</evidence>
<dbReference type="EMBL" id="CP018145">
    <property type="protein sequence ID" value="ASJ55035.1"/>
    <property type="molecule type" value="Genomic_DNA"/>
</dbReference>
<accession>A0A220MJM1</accession>
<proteinExistence type="predicted"/>
<sequence length="89" mass="10005">MGSILGHDGDYSLLNSLDNGNEEIEWVQTAAAHRVLYSRILGPFFTFHRSLPLQQIGMYHLMGSGEGRDAQFLVECKDISLILIDIIKK</sequence>
<evidence type="ECO:0000313" key="2">
    <source>
        <dbReference type="Proteomes" id="UP000197781"/>
    </source>
</evidence>
<dbReference type="KEGG" id="bfm:BP422_16650"/>
<dbReference type="Proteomes" id="UP000197781">
    <property type="component" value="Chromosome"/>
</dbReference>
<dbReference type="AlphaFoldDB" id="A0A220MJM1"/>
<reference evidence="1 2" key="1">
    <citation type="submission" date="2016-11" db="EMBL/GenBank/DDBJ databases">
        <authorList>
            <person name="Jaros S."/>
            <person name="Januszkiewicz K."/>
            <person name="Wedrychowicz H."/>
        </authorList>
    </citation>
    <scope>NUCLEOTIDE SEQUENCE [LARGE SCALE GENOMIC DNA]</scope>
    <source>
        <strain evidence="1 2">NF2</strain>
    </source>
</reference>
<name>A0A220MJM1_9BACL</name>
<gene>
    <name evidence="1" type="ORF">BP422_16650</name>
</gene>